<evidence type="ECO:0000256" key="2">
    <source>
        <dbReference type="ARBA" id="ARBA00022679"/>
    </source>
</evidence>
<evidence type="ECO:0000259" key="9">
    <source>
        <dbReference type="Pfam" id="PF01743"/>
    </source>
</evidence>
<comment type="similarity">
    <text evidence="8">Belongs to the tRNA nucleotidyltransferase/poly(A) polymerase family.</text>
</comment>
<evidence type="ECO:0000313" key="11">
    <source>
        <dbReference type="EMBL" id="EHM12906.1"/>
    </source>
</evidence>
<keyword evidence="6" id="KW-0460">Magnesium</keyword>
<keyword evidence="2 8" id="KW-0808">Transferase</keyword>
<dbReference type="Gene3D" id="1.10.246.80">
    <property type="match status" value="1"/>
</dbReference>
<dbReference type="SUPFAM" id="SSF81301">
    <property type="entry name" value="Nucleotidyltransferase"/>
    <property type="match status" value="1"/>
</dbReference>
<organism evidence="11 12">
    <name type="scientific">Jonquetella anthropi DSM 22815</name>
    <dbReference type="NCBI Taxonomy" id="885272"/>
    <lineage>
        <taxon>Bacteria</taxon>
        <taxon>Thermotogati</taxon>
        <taxon>Synergistota</taxon>
        <taxon>Synergistia</taxon>
        <taxon>Synergistales</taxon>
        <taxon>Dethiosulfovibrionaceae</taxon>
        <taxon>Jonquetella</taxon>
    </lineage>
</organism>
<dbReference type="GO" id="GO:0016779">
    <property type="term" value="F:nucleotidyltransferase activity"/>
    <property type="evidence" value="ECO:0007669"/>
    <property type="project" value="UniProtKB-KW"/>
</dbReference>
<dbReference type="InterPro" id="IPR002646">
    <property type="entry name" value="PolA_pol_head_dom"/>
</dbReference>
<dbReference type="RefSeq" id="WP_008522664.1">
    <property type="nucleotide sequence ID" value="NZ_CM001376.1"/>
</dbReference>
<keyword evidence="5" id="KW-0479">Metal-binding</keyword>
<dbReference type="PANTHER" id="PTHR46173:SF1">
    <property type="entry name" value="CCA TRNA NUCLEOTIDYLTRANSFERASE 1, MITOCHONDRIAL"/>
    <property type="match status" value="1"/>
</dbReference>
<dbReference type="GO" id="GO:0000049">
    <property type="term" value="F:tRNA binding"/>
    <property type="evidence" value="ECO:0007669"/>
    <property type="project" value="TreeGrafter"/>
</dbReference>
<dbReference type="InterPro" id="IPR043519">
    <property type="entry name" value="NT_sf"/>
</dbReference>
<name>H0UJN8_9BACT</name>
<dbReference type="Pfam" id="PF13735">
    <property type="entry name" value="tRNA_NucTran2_2"/>
    <property type="match status" value="1"/>
</dbReference>
<keyword evidence="3" id="KW-0819">tRNA processing</keyword>
<dbReference type="STRING" id="885272.JonanDRAFT_0500"/>
<dbReference type="GO" id="GO:0008033">
    <property type="term" value="P:tRNA processing"/>
    <property type="evidence" value="ECO:0007669"/>
    <property type="project" value="UniProtKB-KW"/>
</dbReference>
<dbReference type="PANTHER" id="PTHR46173">
    <property type="entry name" value="CCA TRNA NUCLEOTIDYLTRANSFERASE 1, MITOCHONDRIAL"/>
    <property type="match status" value="1"/>
</dbReference>
<dbReference type="SUPFAM" id="SSF81891">
    <property type="entry name" value="Poly A polymerase C-terminal region-like"/>
    <property type="match status" value="1"/>
</dbReference>
<reference evidence="11 12" key="1">
    <citation type="submission" date="2011-11" db="EMBL/GenBank/DDBJ databases">
        <title>The Noncontiguous Finished genome of Jonquetella anthropi DSM 22815.</title>
        <authorList>
            <consortium name="US DOE Joint Genome Institute (JGI-PGF)"/>
            <person name="Lucas S."/>
            <person name="Copeland A."/>
            <person name="Lapidus A."/>
            <person name="Glavina del Rio T."/>
            <person name="Dalin E."/>
            <person name="Tice H."/>
            <person name="Bruce D."/>
            <person name="Goodwin L."/>
            <person name="Pitluck S."/>
            <person name="Peters L."/>
            <person name="Mikhailova N."/>
            <person name="Held B."/>
            <person name="Kyrpides N."/>
            <person name="Mavromatis K."/>
            <person name="Ivanova N."/>
            <person name="Markowitz V."/>
            <person name="Cheng J.-F."/>
            <person name="Hugenholtz P."/>
            <person name="Woyke T."/>
            <person name="Wu D."/>
            <person name="Gronow S."/>
            <person name="Wellnitz S."/>
            <person name="Brambilla E."/>
            <person name="Klenk H.-P."/>
            <person name="Eisen J.A."/>
        </authorList>
    </citation>
    <scope>NUCLEOTIDE SEQUENCE [LARGE SCALE GENOMIC DNA]</scope>
    <source>
        <strain evidence="11 12">DSM 22815</strain>
    </source>
</reference>
<evidence type="ECO:0000256" key="8">
    <source>
        <dbReference type="RuleBase" id="RU003953"/>
    </source>
</evidence>
<protein>
    <submittedName>
        <fullName evidence="11">tRNA nucleotidyltransferase/poly(A) polymerase</fullName>
    </submittedName>
</protein>
<dbReference type="InterPro" id="IPR032810">
    <property type="entry name" value="CCA-adding_enz_C"/>
</dbReference>
<feature type="domain" description="Poly A polymerase head" evidence="9">
    <location>
        <begin position="22"/>
        <end position="144"/>
    </location>
</feature>
<evidence type="ECO:0000256" key="5">
    <source>
        <dbReference type="ARBA" id="ARBA00022723"/>
    </source>
</evidence>
<evidence type="ECO:0000259" key="10">
    <source>
        <dbReference type="Pfam" id="PF13735"/>
    </source>
</evidence>
<dbReference type="InterPro" id="IPR050264">
    <property type="entry name" value="Bact_CCA-adding_enz_type3_sf"/>
</dbReference>
<dbReference type="EMBL" id="CM001376">
    <property type="protein sequence ID" value="EHM12906.1"/>
    <property type="molecule type" value="Genomic_DNA"/>
</dbReference>
<dbReference type="OrthoDB" id="9805698at2"/>
<sequence length="435" mass="47530">MISLPSSARKVMDALERNGFSVFLVGGYLRDTLMGRKPGDIDLATDAKPKDVTALFGAKYTLETGVKHGSVTVMSDGLPIEVTTFRSEGAYADKRHPNSVSFLTNVTEDLRRRDFTVNAMAWNPEHGLIDPVGGREDLQRRRIRCVGNPDERFAEDGLRILRALRFASQLNFSIDPRADEALNRFTSSLENVSVPRVWHELSLFFQGVRPGRLFASHLPVFAAVIPELAFLCDNSPLSFQAATDAARWLDAVPQDLPLRLAALFSAVAPDQQEAAFLAKSVLEDRLQTDRNTRRAVQSLLKYPAIALKTPDEARALLKAVGRETALDWLGLVLPILSQQEGEGTSRILSAVLECNLPLDVSQLAVKGSDLIDLGCLPGPLIGEILSTLLDEVFAGRLPNERPALLRRAVLMLERTSAIQSGTSSSTSCSQGNSSV</sequence>
<dbReference type="GO" id="GO:0046872">
    <property type="term" value="F:metal ion binding"/>
    <property type="evidence" value="ECO:0007669"/>
    <property type="project" value="UniProtKB-KW"/>
</dbReference>
<comment type="cofactor">
    <cofactor evidence="1">
        <name>Mg(2+)</name>
        <dbReference type="ChEBI" id="CHEBI:18420"/>
    </cofactor>
</comment>
<evidence type="ECO:0000256" key="6">
    <source>
        <dbReference type="ARBA" id="ARBA00022842"/>
    </source>
</evidence>
<dbReference type="Proteomes" id="UP000003806">
    <property type="component" value="Chromosome"/>
</dbReference>
<evidence type="ECO:0000256" key="3">
    <source>
        <dbReference type="ARBA" id="ARBA00022694"/>
    </source>
</evidence>
<evidence type="ECO:0000256" key="1">
    <source>
        <dbReference type="ARBA" id="ARBA00001946"/>
    </source>
</evidence>
<accession>H0UJN8</accession>
<keyword evidence="7 8" id="KW-0694">RNA-binding</keyword>
<gene>
    <name evidence="11" type="ORF">JonanDRAFT_0500</name>
</gene>
<dbReference type="Gene3D" id="3.30.460.10">
    <property type="entry name" value="Beta Polymerase, domain 2"/>
    <property type="match status" value="1"/>
</dbReference>
<dbReference type="Pfam" id="PF01743">
    <property type="entry name" value="PolyA_pol"/>
    <property type="match status" value="1"/>
</dbReference>
<evidence type="ECO:0000256" key="4">
    <source>
        <dbReference type="ARBA" id="ARBA00022695"/>
    </source>
</evidence>
<evidence type="ECO:0000256" key="7">
    <source>
        <dbReference type="ARBA" id="ARBA00022884"/>
    </source>
</evidence>
<dbReference type="CDD" id="cd05398">
    <property type="entry name" value="NT_ClassII-CCAase"/>
    <property type="match status" value="1"/>
</dbReference>
<dbReference type="HOGENOM" id="CLU_015961_3_1_0"/>
<keyword evidence="12" id="KW-1185">Reference proteome</keyword>
<dbReference type="eggNOG" id="COG0617">
    <property type="taxonomic scope" value="Bacteria"/>
</dbReference>
<feature type="domain" description="CCA-adding enzyme C-terminal" evidence="10">
    <location>
        <begin position="354"/>
        <end position="406"/>
    </location>
</feature>
<dbReference type="Gene3D" id="1.10.3090.10">
    <property type="entry name" value="cca-adding enzyme, domain 2"/>
    <property type="match status" value="1"/>
</dbReference>
<proteinExistence type="inferred from homology"/>
<evidence type="ECO:0000313" key="12">
    <source>
        <dbReference type="Proteomes" id="UP000003806"/>
    </source>
</evidence>
<dbReference type="AlphaFoldDB" id="H0UJN8"/>
<keyword evidence="4" id="KW-0548">Nucleotidyltransferase</keyword>